<comment type="caution">
    <text evidence="2">The sequence shown here is derived from an EMBL/GenBank/DDBJ whole genome shotgun (WGS) entry which is preliminary data.</text>
</comment>
<organism evidence="2 3">
    <name type="scientific">Cymbomonas tetramitiformis</name>
    <dbReference type="NCBI Taxonomy" id="36881"/>
    <lineage>
        <taxon>Eukaryota</taxon>
        <taxon>Viridiplantae</taxon>
        <taxon>Chlorophyta</taxon>
        <taxon>Pyramimonadophyceae</taxon>
        <taxon>Pyramimonadales</taxon>
        <taxon>Pyramimonadaceae</taxon>
        <taxon>Cymbomonas</taxon>
    </lineage>
</organism>
<reference evidence="2 3" key="1">
    <citation type="journal article" date="2015" name="Genome Biol. Evol.">
        <title>Comparative Genomics of a Bacterivorous Green Alga Reveals Evolutionary Causalities and Consequences of Phago-Mixotrophic Mode of Nutrition.</title>
        <authorList>
            <person name="Burns J.A."/>
            <person name="Paasch A."/>
            <person name="Narechania A."/>
            <person name="Kim E."/>
        </authorList>
    </citation>
    <scope>NUCLEOTIDE SEQUENCE [LARGE SCALE GENOMIC DNA]</scope>
    <source>
        <strain evidence="2 3">PLY_AMNH</strain>
    </source>
</reference>
<dbReference type="SUPFAM" id="SSF50729">
    <property type="entry name" value="PH domain-like"/>
    <property type="match status" value="1"/>
</dbReference>
<gene>
    <name evidence="2" type="ORF">CYMTET_16923</name>
</gene>
<dbReference type="SMART" id="SM00233">
    <property type="entry name" value="PH"/>
    <property type="match status" value="1"/>
</dbReference>
<feature type="domain" description="PH" evidence="1">
    <location>
        <begin position="8"/>
        <end position="103"/>
    </location>
</feature>
<dbReference type="PANTHER" id="PTHR14336:SF8">
    <property type="entry name" value="PROTEIN OPY1"/>
    <property type="match status" value="1"/>
</dbReference>
<dbReference type="PROSITE" id="PS50003">
    <property type="entry name" value="PH_DOMAIN"/>
    <property type="match status" value="1"/>
</dbReference>
<sequence>MTSKEAEDIAKQGYLVKQGAFIKSWKKRLFILLQEGTLYYFKDDKSTNALGRIALGPKTTITSTTEAKYPTISLHTPNRTYFLRCQDEATMREWEMAISLVLQVRRNSEVDSCFNVKR</sequence>
<keyword evidence="3" id="KW-1185">Reference proteome</keyword>
<accession>A0AAE0L7G3</accession>
<protein>
    <recommendedName>
        <fullName evidence="1">PH domain-containing protein</fullName>
    </recommendedName>
</protein>
<dbReference type="PANTHER" id="PTHR14336">
    <property type="entry name" value="TANDEM PH DOMAIN CONTAINING PROTEIN"/>
    <property type="match status" value="1"/>
</dbReference>
<dbReference type="FunFam" id="2.30.29.30:FF:000286">
    <property type="entry name" value="PH-protein kinase domain containing protein"/>
    <property type="match status" value="1"/>
</dbReference>
<dbReference type="Gene3D" id="2.30.29.30">
    <property type="entry name" value="Pleckstrin-homology domain (PH domain)/Phosphotyrosine-binding domain (PTB)"/>
    <property type="match status" value="1"/>
</dbReference>
<evidence type="ECO:0000313" key="2">
    <source>
        <dbReference type="EMBL" id="KAK3274921.1"/>
    </source>
</evidence>
<evidence type="ECO:0000259" key="1">
    <source>
        <dbReference type="PROSITE" id="PS50003"/>
    </source>
</evidence>
<dbReference type="AlphaFoldDB" id="A0AAE0L7G3"/>
<dbReference type="InterPro" id="IPR051707">
    <property type="entry name" value="PI-Interact_SigTrans_Reg"/>
</dbReference>
<proteinExistence type="predicted"/>
<evidence type="ECO:0000313" key="3">
    <source>
        <dbReference type="Proteomes" id="UP001190700"/>
    </source>
</evidence>
<dbReference type="Proteomes" id="UP001190700">
    <property type="component" value="Unassembled WGS sequence"/>
</dbReference>
<dbReference type="InterPro" id="IPR011993">
    <property type="entry name" value="PH-like_dom_sf"/>
</dbReference>
<dbReference type="EMBL" id="LGRX02007483">
    <property type="protein sequence ID" value="KAK3274921.1"/>
    <property type="molecule type" value="Genomic_DNA"/>
</dbReference>
<dbReference type="Pfam" id="PF00169">
    <property type="entry name" value="PH"/>
    <property type="match status" value="1"/>
</dbReference>
<name>A0AAE0L7G3_9CHLO</name>
<dbReference type="InterPro" id="IPR001849">
    <property type="entry name" value="PH_domain"/>
</dbReference>